<evidence type="ECO:0000313" key="2">
    <source>
        <dbReference type="Proteomes" id="UP000515728"/>
    </source>
</evidence>
<dbReference type="Proteomes" id="UP000515728">
    <property type="component" value="Chromosome"/>
</dbReference>
<sequence>MTAGSATRVGDREATAARLLKSSLDHSYEPSIDIDWSAPLVDGLWGVPEHRVSLYGTDLWDTLSDEQKRTLSIHELCSVARIGLWFEMILMQMLLRYSYDRDPRSRHIQYALVEIADECRHSIMFAKMNAQCGVPDYRPRRVTHELGRFFKAVATGPAMFAGTLFVEEILDQLQREAMRDETVQPLTRMVNKIHVTEEARHVRYAREELVRLMPKVNAAERALANYLTARIAHVVATNLIHRDVYASVGIDPAVGYRTAQANPHHQEMMRWSARKLVPFLREQRLIGGPTEYLWRKAHLI</sequence>
<accession>A0A7G7MJV9</accession>
<keyword evidence="2" id="KW-1185">Reference proteome</keyword>
<dbReference type="InterPro" id="IPR012348">
    <property type="entry name" value="RNR-like"/>
</dbReference>
<dbReference type="AlphaFoldDB" id="A0A7G7MJV9"/>
<protein>
    <submittedName>
        <fullName evidence="1">Diiron oxygenase</fullName>
    </submittedName>
</protein>
<organism evidence="1 2">
    <name type="scientific">Pseudonocardia petroleophila</name>
    <dbReference type="NCBI Taxonomy" id="37331"/>
    <lineage>
        <taxon>Bacteria</taxon>
        <taxon>Bacillati</taxon>
        <taxon>Actinomycetota</taxon>
        <taxon>Actinomycetes</taxon>
        <taxon>Pseudonocardiales</taxon>
        <taxon>Pseudonocardiaceae</taxon>
        <taxon>Pseudonocardia</taxon>
    </lineage>
</organism>
<dbReference type="Pfam" id="PF11583">
    <property type="entry name" value="AurF"/>
    <property type="match status" value="1"/>
</dbReference>
<reference evidence="1 2" key="1">
    <citation type="submission" date="2020-08" db="EMBL/GenBank/DDBJ databases">
        <authorList>
            <person name="Mo P."/>
        </authorList>
    </citation>
    <scope>NUCLEOTIDE SEQUENCE [LARGE SCALE GENOMIC DNA]</scope>
    <source>
        <strain evidence="1 2">CGMCC 4.1532</strain>
    </source>
</reference>
<dbReference type="KEGG" id="ppel:H6H00_03300"/>
<dbReference type="SUPFAM" id="SSF47240">
    <property type="entry name" value="Ferritin-like"/>
    <property type="match status" value="1"/>
</dbReference>
<dbReference type="GO" id="GO:0016491">
    <property type="term" value="F:oxidoreductase activity"/>
    <property type="evidence" value="ECO:0007669"/>
    <property type="project" value="InterPro"/>
</dbReference>
<proteinExistence type="predicted"/>
<name>A0A7G7MJV9_9PSEU</name>
<gene>
    <name evidence="1" type="ORF">H6H00_03300</name>
</gene>
<dbReference type="Gene3D" id="1.10.620.20">
    <property type="entry name" value="Ribonucleotide Reductase, subunit A"/>
    <property type="match status" value="1"/>
</dbReference>
<dbReference type="InterPro" id="IPR025859">
    <property type="entry name" value="AurF/CmlI"/>
</dbReference>
<dbReference type="EMBL" id="CP060131">
    <property type="protein sequence ID" value="QNG53070.1"/>
    <property type="molecule type" value="Genomic_DNA"/>
</dbReference>
<evidence type="ECO:0000313" key="1">
    <source>
        <dbReference type="EMBL" id="QNG53070.1"/>
    </source>
</evidence>
<dbReference type="InterPro" id="IPR009078">
    <property type="entry name" value="Ferritin-like_SF"/>
</dbReference>
<dbReference type="RefSeq" id="WP_185719899.1">
    <property type="nucleotide sequence ID" value="NZ_BAAAWI010000001.1"/>
</dbReference>